<name>A0A7S7NMC4_PALFE</name>
<evidence type="ECO:0000259" key="1">
    <source>
        <dbReference type="PROSITE" id="PS50853"/>
    </source>
</evidence>
<dbReference type="RefSeq" id="WP_194447438.1">
    <property type="nucleotide sequence ID" value="NZ_CP063849.1"/>
</dbReference>
<evidence type="ECO:0000313" key="2">
    <source>
        <dbReference type="EMBL" id="QOY85769.1"/>
    </source>
</evidence>
<dbReference type="AlphaFoldDB" id="A0A7S7NMC4"/>
<organism evidence="2 3">
    <name type="scientific">Paludibaculum fermentans</name>
    <dbReference type="NCBI Taxonomy" id="1473598"/>
    <lineage>
        <taxon>Bacteria</taxon>
        <taxon>Pseudomonadati</taxon>
        <taxon>Acidobacteriota</taxon>
        <taxon>Terriglobia</taxon>
        <taxon>Bryobacterales</taxon>
        <taxon>Bryobacteraceae</taxon>
        <taxon>Paludibaculum</taxon>
    </lineage>
</organism>
<gene>
    <name evidence="2" type="ORF">IRI77_23475</name>
</gene>
<dbReference type="InterPro" id="IPR036116">
    <property type="entry name" value="FN3_sf"/>
</dbReference>
<accession>A0A7S7NMC4</accession>
<dbReference type="InterPro" id="IPR013783">
    <property type="entry name" value="Ig-like_fold"/>
</dbReference>
<dbReference type="SUPFAM" id="SSF49265">
    <property type="entry name" value="Fibronectin type III"/>
    <property type="match status" value="1"/>
</dbReference>
<dbReference type="Proteomes" id="UP000593892">
    <property type="component" value="Chromosome"/>
</dbReference>
<evidence type="ECO:0000313" key="3">
    <source>
        <dbReference type="Proteomes" id="UP000593892"/>
    </source>
</evidence>
<reference evidence="2 3" key="1">
    <citation type="submission" date="2020-10" db="EMBL/GenBank/DDBJ databases">
        <title>Complete genome sequence of Paludibaculum fermentans P105T, a facultatively anaerobic acidobacterium capable of dissimilatory Fe(III) reduction.</title>
        <authorList>
            <person name="Dedysh S.N."/>
            <person name="Beletsky A.V."/>
            <person name="Kulichevskaya I.S."/>
            <person name="Mardanov A.V."/>
            <person name="Ravin N.V."/>
        </authorList>
    </citation>
    <scope>NUCLEOTIDE SEQUENCE [LARGE SCALE GENOMIC DNA]</scope>
    <source>
        <strain evidence="2 3">P105</strain>
    </source>
</reference>
<sequence>MRPFAALAVLTLALAGCGYVGDPKPPALNIPLPVQDLRGVQRGANIVLAFTPNPRTTEDILLKSFAAIDLRAGENIQGGFEVNRWADSARKIPVADASITPHELTIPVDGFAGKEIIFAVRTTGPKGRSSGWSNLVTLRIVPTLAVPTGLSIVPTAKGVYLEWKEEHSAPGTEWRVWRMVEGEKEPTVLGNAGGPSWLDSNTEYGKTYGYTLQQVLKINEKEEAESEVTPTLSLKFEDKFPPSVPTGLTAIAGIKSVDLNWDRNQETDLKSYIVFRAEGAGALTKIADLGTSPNFNDSKVESGRKYRYAVAAIDELGNTSDPSAAVEITVP</sequence>
<dbReference type="EMBL" id="CP063849">
    <property type="protein sequence ID" value="QOY85769.1"/>
    <property type="molecule type" value="Genomic_DNA"/>
</dbReference>
<dbReference type="InterPro" id="IPR003961">
    <property type="entry name" value="FN3_dom"/>
</dbReference>
<keyword evidence="3" id="KW-1185">Reference proteome</keyword>
<dbReference type="KEGG" id="pfer:IRI77_23475"/>
<dbReference type="Gene3D" id="2.60.40.10">
    <property type="entry name" value="Immunoglobulins"/>
    <property type="match status" value="2"/>
</dbReference>
<dbReference type="PROSITE" id="PS50853">
    <property type="entry name" value="FN3"/>
    <property type="match status" value="1"/>
</dbReference>
<proteinExistence type="predicted"/>
<feature type="domain" description="Fibronectin type-III" evidence="1">
    <location>
        <begin position="241"/>
        <end position="331"/>
    </location>
</feature>
<protein>
    <recommendedName>
        <fullName evidence="1">Fibronectin type-III domain-containing protein</fullName>
    </recommendedName>
</protein>
<dbReference type="PROSITE" id="PS51257">
    <property type="entry name" value="PROKAR_LIPOPROTEIN"/>
    <property type="match status" value="1"/>
</dbReference>